<dbReference type="Gene3D" id="3.40.50.1110">
    <property type="entry name" value="SGNH hydrolase"/>
    <property type="match status" value="1"/>
</dbReference>
<dbReference type="EMBL" id="JAVFKD010000014">
    <property type="protein sequence ID" value="KAK5990075.1"/>
    <property type="molecule type" value="Genomic_DNA"/>
</dbReference>
<dbReference type="InterPro" id="IPR013830">
    <property type="entry name" value="SGNH_hydro"/>
</dbReference>
<dbReference type="InterPro" id="IPR045136">
    <property type="entry name" value="Iah1-like"/>
</dbReference>
<dbReference type="CDD" id="cd01838">
    <property type="entry name" value="Isoamyl_acetate_hydrolase_like"/>
    <property type="match status" value="1"/>
</dbReference>
<dbReference type="Proteomes" id="UP001338125">
    <property type="component" value="Unassembled WGS sequence"/>
</dbReference>
<protein>
    <submittedName>
        <fullName evidence="2">Isoamyl acetate-hydrolyzing esterase 1-like protein</fullName>
    </submittedName>
</protein>
<evidence type="ECO:0000313" key="3">
    <source>
        <dbReference type="Proteomes" id="UP001338125"/>
    </source>
</evidence>
<dbReference type="PANTHER" id="PTHR14209">
    <property type="entry name" value="ISOAMYL ACETATE-HYDROLYZING ESTERASE 1"/>
    <property type="match status" value="1"/>
</dbReference>
<organism evidence="2 3">
    <name type="scientific">Cladobotryum mycophilum</name>
    <dbReference type="NCBI Taxonomy" id="491253"/>
    <lineage>
        <taxon>Eukaryota</taxon>
        <taxon>Fungi</taxon>
        <taxon>Dikarya</taxon>
        <taxon>Ascomycota</taxon>
        <taxon>Pezizomycotina</taxon>
        <taxon>Sordariomycetes</taxon>
        <taxon>Hypocreomycetidae</taxon>
        <taxon>Hypocreales</taxon>
        <taxon>Hypocreaceae</taxon>
        <taxon>Cladobotryum</taxon>
    </lineage>
</organism>
<name>A0ABR0SE51_9HYPO</name>
<feature type="domain" description="SGNH hydrolase-type esterase" evidence="1">
    <location>
        <begin position="10"/>
        <end position="227"/>
    </location>
</feature>
<proteinExistence type="predicted"/>
<reference evidence="2 3" key="1">
    <citation type="submission" date="2024-01" db="EMBL/GenBank/DDBJ databases">
        <title>Complete genome of Cladobotryum mycophilum ATHUM6906.</title>
        <authorList>
            <person name="Christinaki A.C."/>
            <person name="Myridakis A.I."/>
            <person name="Kouvelis V.N."/>
        </authorList>
    </citation>
    <scope>NUCLEOTIDE SEQUENCE [LARGE SCALE GENOMIC DNA]</scope>
    <source>
        <strain evidence="2 3">ATHUM6906</strain>
    </source>
</reference>
<evidence type="ECO:0000259" key="1">
    <source>
        <dbReference type="Pfam" id="PF13472"/>
    </source>
</evidence>
<dbReference type="InterPro" id="IPR036514">
    <property type="entry name" value="SGNH_hydro_sf"/>
</dbReference>
<comment type="caution">
    <text evidence="2">The sequence shown here is derived from an EMBL/GenBank/DDBJ whole genome shotgun (WGS) entry which is preliminary data.</text>
</comment>
<dbReference type="PANTHER" id="PTHR14209:SF19">
    <property type="entry name" value="ISOAMYL ACETATE-HYDROLYZING ESTERASE 1 HOMOLOG"/>
    <property type="match status" value="1"/>
</dbReference>
<accession>A0ABR0SE51</accession>
<dbReference type="Pfam" id="PF13472">
    <property type="entry name" value="Lipase_GDSL_2"/>
    <property type="match status" value="1"/>
</dbReference>
<dbReference type="SUPFAM" id="SSF52266">
    <property type="entry name" value="SGNH hydrolase"/>
    <property type="match status" value="1"/>
</dbReference>
<gene>
    <name evidence="2" type="ORF">PT974_08338</name>
</gene>
<evidence type="ECO:0000313" key="2">
    <source>
        <dbReference type="EMBL" id="KAK5990075.1"/>
    </source>
</evidence>
<sequence length="271" mass="30026">MATSYPQVVLLGDSLIEFSVISRDGFSFHNTLQASLIRRYDVVNRGLSGWNTANVLKYFAEIFPEPHPYSPKIEYLVILLGANDAALPLETVTQHVPIDEYKENLHNIINHPHIKAHEPKILLVTPPPVDEIKLTKLDMASGHPSACRTSGVTAKYAEKAREVARENLGVVLVDLWQAIMTTAIGMMTPGDHRPEGPLLGSLENGKQGGLDLLLHDGLHMGAEGYKIFYNEIQSHIGKGWELGDKTDYHLPDWRIVNPAKVAFPPTPMADD</sequence>
<keyword evidence="3" id="KW-1185">Reference proteome</keyword>